<feature type="domain" description="AAA-ATPase-like" evidence="1">
    <location>
        <begin position="25"/>
        <end position="232"/>
    </location>
</feature>
<dbReference type="PANTHER" id="PTHR34825:SF1">
    <property type="entry name" value="AAA-ATPASE-LIKE DOMAIN-CONTAINING PROTEIN"/>
    <property type="match status" value="1"/>
</dbReference>
<dbReference type="InterPro" id="IPR012547">
    <property type="entry name" value="PDDEXK_9"/>
</dbReference>
<gene>
    <name evidence="2" type="ORF">BvMPK_1707</name>
</gene>
<sequence>MLCLSFTNIFVLSFILEPQQNMKYPIGIQSFDQIREDGYVYVDKTGLIYNLVTQGKTYFLSRPRRFGKSLLVSTLACYFQGRKDLFAGLEIDGLEKDWYEYPIFRIDFNGGLYTQPGILEATIEGYLGNWEDIYGKNPNYTTIGTRFIEILRRAYEQTGRRAVVLIDEYDKPILDVLDTEACFYDDYGKQVLLENHNREILKSFYSTFKGADQYLRFVLLTGVTKFSQVSVFSGFNQPKDISMDERYEALCGITQNELEAFFEEPTIQLAAKYQYTVKEMKELLRRQYDGYHFGERMTDIYNPFSILNAFDSMAIRDYWFSTGTPTYLVRLLQHSREQINELAGRYYVPSLFVDYKADVEQPLPMIYQSGYLTIKEYNRRMGTYLLDFPNNEVRKGFLSVLAAHYLKPGGGEVNSWIIDAVTCLEQGNTSAFCDSLTAFLASIPYDSHASLKELDMTEKHFQYTFYLILRLIGVYCRAIHCENRQSFGRVDCILEMDEYVYIFEFKMDGTAEEALQQIAEKGYARSYLTDNRKIVCIGVNFSSLTRTVEEWKEIIYR</sequence>
<dbReference type="Proteomes" id="UP000061587">
    <property type="component" value="Chromosome"/>
</dbReference>
<protein>
    <recommendedName>
        <fullName evidence="1">AAA-ATPase-like domain-containing protein</fullName>
    </recommendedName>
</protein>
<evidence type="ECO:0000313" key="2">
    <source>
        <dbReference type="EMBL" id="ALK84311.1"/>
    </source>
</evidence>
<organism evidence="2 3">
    <name type="scientific">Phocaeicola vulgatus</name>
    <name type="common">Bacteroides vulgatus</name>
    <dbReference type="NCBI Taxonomy" id="821"/>
    <lineage>
        <taxon>Bacteria</taxon>
        <taxon>Pseudomonadati</taxon>
        <taxon>Bacteroidota</taxon>
        <taxon>Bacteroidia</taxon>
        <taxon>Bacteroidales</taxon>
        <taxon>Bacteroidaceae</taxon>
        <taxon>Phocaeicola</taxon>
    </lineage>
</organism>
<evidence type="ECO:0000259" key="1">
    <source>
        <dbReference type="Pfam" id="PF09820"/>
    </source>
</evidence>
<accession>A0A0P0L863</accession>
<evidence type="ECO:0000313" key="3">
    <source>
        <dbReference type="Proteomes" id="UP000061587"/>
    </source>
</evidence>
<dbReference type="Pfam" id="PF08011">
    <property type="entry name" value="PDDEXK_9"/>
    <property type="match status" value="1"/>
</dbReference>
<dbReference type="InterPro" id="IPR018631">
    <property type="entry name" value="AAA-ATPase-like_dom"/>
</dbReference>
<reference evidence="2 3" key="2">
    <citation type="journal article" date="2016" name="Genome Biol. Evol.">
        <title>Extensive mobilome-driven genome diversification in mouse gut-associated Bacteroides vulgatus mpk.</title>
        <authorList>
            <person name="Lange A."/>
            <person name="Beier S."/>
            <person name="Steimle A."/>
            <person name="Autenrieth I.B."/>
            <person name="Huson D.H."/>
            <person name="Frick J.S."/>
        </authorList>
    </citation>
    <scope>NUCLEOTIDE SEQUENCE [LARGE SCALE GENOMIC DNA]</scope>
    <source>
        <strain evidence="3">mpk</strain>
    </source>
</reference>
<reference evidence="3" key="1">
    <citation type="submission" date="2015-10" db="EMBL/GenBank/DDBJ databases">
        <title>Extensive mobilome-driven genome diversification in gut-associated Bacteroides vulgatus mpk.</title>
        <authorList>
            <person name="Beier S."/>
            <person name="Lange A."/>
            <person name="Huson D.H."/>
            <person name="Frick J.-S."/>
            <person name="Autenrieth I.B."/>
        </authorList>
    </citation>
    <scope>NUCLEOTIDE SEQUENCE [LARGE SCALE GENOMIC DNA]</scope>
    <source>
        <strain evidence="3">mpk</strain>
    </source>
</reference>
<dbReference type="InterPro" id="IPR027417">
    <property type="entry name" value="P-loop_NTPase"/>
</dbReference>
<proteinExistence type="predicted"/>
<name>A0A0P0L863_PHOVU</name>
<dbReference type="PANTHER" id="PTHR34825">
    <property type="entry name" value="CONSERVED PROTEIN, WITH A WEAK D-GALACTARATE DEHYDRATASE/ALTRONATE HYDROLASE DOMAIN"/>
    <property type="match status" value="1"/>
</dbReference>
<dbReference type="EMBL" id="CP013020">
    <property type="protein sequence ID" value="ALK84311.1"/>
    <property type="molecule type" value="Genomic_DNA"/>
</dbReference>
<dbReference type="SUPFAM" id="SSF52540">
    <property type="entry name" value="P-loop containing nucleoside triphosphate hydrolases"/>
    <property type="match status" value="1"/>
</dbReference>
<dbReference type="AlphaFoldDB" id="A0A0P0L863"/>
<dbReference type="Pfam" id="PF09820">
    <property type="entry name" value="AAA-ATPase_like"/>
    <property type="match status" value="1"/>
</dbReference>
<dbReference type="PATRIC" id="fig|821.40.peg.2038"/>